<dbReference type="AlphaFoldDB" id="D2R6V6"/>
<organism evidence="7 8">
    <name type="scientific">Pirellula staleyi (strain ATCC 27377 / DSM 6068 / ICPB 4128)</name>
    <name type="common">Pirella staleyi</name>
    <dbReference type="NCBI Taxonomy" id="530564"/>
    <lineage>
        <taxon>Bacteria</taxon>
        <taxon>Pseudomonadati</taxon>
        <taxon>Planctomycetota</taxon>
        <taxon>Planctomycetia</taxon>
        <taxon>Pirellulales</taxon>
        <taxon>Pirellulaceae</taxon>
        <taxon>Pirellula</taxon>
    </lineage>
</organism>
<dbReference type="Gene3D" id="3.40.190.10">
    <property type="entry name" value="Periplasmic binding protein-like II"/>
    <property type="match status" value="2"/>
</dbReference>
<dbReference type="GO" id="GO:0015689">
    <property type="term" value="P:molybdate ion transport"/>
    <property type="evidence" value="ECO:0007669"/>
    <property type="project" value="InterPro"/>
</dbReference>
<dbReference type="InterPro" id="IPR050682">
    <property type="entry name" value="ModA/WtpA"/>
</dbReference>
<evidence type="ECO:0000256" key="6">
    <source>
        <dbReference type="PIRSR" id="PIRSR004846-1"/>
    </source>
</evidence>
<evidence type="ECO:0000313" key="8">
    <source>
        <dbReference type="Proteomes" id="UP000001887"/>
    </source>
</evidence>
<keyword evidence="2 6" id="KW-0500">Molybdenum</keyword>
<comment type="similarity">
    <text evidence="1">Belongs to the bacterial solute-binding protein ModA family.</text>
</comment>
<feature type="binding site" evidence="6">
    <location>
        <position position="139"/>
    </location>
    <ligand>
        <name>molybdate</name>
        <dbReference type="ChEBI" id="CHEBI:36264"/>
    </ligand>
</feature>
<feature type="binding site" evidence="6">
    <location>
        <position position="168"/>
    </location>
    <ligand>
        <name>molybdate</name>
        <dbReference type="ChEBI" id="CHEBI:36264"/>
    </ligand>
</feature>
<feature type="binding site" evidence="6">
    <location>
        <position position="33"/>
    </location>
    <ligand>
        <name>molybdate</name>
        <dbReference type="ChEBI" id="CHEBI:36264"/>
    </ligand>
</feature>
<feature type="binding site" evidence="6">
    <location>
        <position position="186"/>
    </location>
    <ligand>
        <name>molybdate</name>
        <dbReference type="ChEBI" id="CHEBI:36264"/>
    </ligand>
</feature>
<evidence type="ECO:0000256" key="5">
    <source>
        <dbReference type="ARBA" id="ARBA00062515"/>
    </source>
</evidence>
<reference evidence="7 8" key="1">
    <citation type="journal article" date="2009" name="Stand. Genomic Sci.">
        <title>Complete genome sequence of Pirellula staleyi type strain (ATCC 27377).</title>
        <authorList>
            <person name="Clum A."/>
            <person name="Tindall B.J."/>
            <person name="Sikorski J."/>
            <person name="Ivanova N."/>
            <person name="Mavrommatis K."/>
            <person name="Lucas S."/>
            <person name="Glavina del Rio T."/>
            <person name="Nolan M."/>
            <person name="Chen F."/>
            <person name="Tice H."/>
            <person name="Pitluck S."/>
            <person name="Cheng J.F."/>
            <person name="Chertkov O."/>
            <person name="Brettin T."/>
            <person name="Han C."/>
            <person name="Detter J.C."/>
            <person name="Kuske C."/>
            <person name="Bruce D."/>
            <person name="Goodwin L."/>
            <person name="Ovchinikova G."/>
            <person name="Pati A."/>
            <person name="Mikhailova N."/>
            <person name="Chen A."/>
            <person name="Palaniappan K."/>
            <person name="Land M."/>
            <person name="Hauser L."/>
            <person name="Chang Y.J."/>
            <person name="Jeffries C.D."/>
            <person name="Chain P."/>
            <person name="Rohde M."/>
            <person name="Goker M."/>
            <person name="Bristow J."/>
            <person name="Eisen J.A."/>
            <person name="Markowitz V."/>
            <person name="Hugenholtz P."/>
            <person name="Kyrpides N.C."/>
            <person name="Klenk H.P."/>
            <person name="Lapidus A."/>
        </authorList>
    </citation>
    <scope>NUCLEOTIDE SEQUENCE [LARGE SCALE GENOMIC DNA]</scope>
    <source>
        <strain evidence="8">ATCC 27377 / DSM 6068 / ICPB 4128</strain>
    </source>
</reference>
<name>D2R6V6_PIRSD</name>
<dbReference type="NCBIfam" id="TIGR01256">
    <property type="entry name" value="modA"/>
    <property type="match status" value="1"/>
</dbReference>
<dbReference type="GO" id="GO:0046872">
    <property type="term" value="F:metal ion binding"/>
    <property type="evidence" value="ECO:0007669"/>
    <property type="project" value="UniProtKB-KW"/>
</dbReference>
<accession>D2R6V6</accession>
<feature type="binding site" evidence="6">
    <location>
        <position position="60"/>
    </location>
    <ligand>
        <name>molybdate</name>
        <dbReference type="ChEBI" id="CHEBI:36264"/>
    </ligand>
</feature>
<dbReference type="FunFam" id="3.40.190.10:FF:000035">
    <property type="entry name" value="Molybdate ABC transporter substrate-binding protein"/>
    <property type="match status" value="1"/>
</dbReference>
<evidence type="ECO:0000313" key="7">
    <source>
        <dbReference type="EMBL" id="ADB19159.1"/>
    </source>
</evidence>
<keyword evidence="3 6" id="KW-0479">Metal-binding</keyword>
<dbReference type="PANTHER" id="PTHR30632:SF0">
    <property type="entry name" value="SULFATE-BINDING PROTEIN"/>
    <property type="match status" value="1"/>
</dbReference>
<dbReference type="GO" id="GO:0030973">
    <property type="term" value="F:molybdate ion binding"/>
    <property type="evidence" value="ECO:0007669"/>
    <property type="project" value="TreeGrafter"/>
</dbReference>
<protein>
    <submittedName>
        <fullName evidence="7">Molybdenum ABC transporter, periplasmic molybdate-binding protein</fullName>
    </submittedName>
</protein>
<sequence precursor="true">MAICYFVPLLLAGCSSSADRSAQSGVLISAAASTRDVMEELAADFSDKQQLDVRVNSGASSALARQIIEGAPAHLFLSANRDWAEEVEKEGRAAQIIPLLSSRLVVVVPKGNPAGIDGAADLYSDKVKILALAESQVPAGKYADEVLGKLQLLSSLEASRRIVRASDVRTALRFVQHREADAAIVYATDAKISSDVEVLFAFDERLHSKIEYTLVILTSAKERPGALEFAKFLQSSQAHVRYKQLGFTPLFEPVDAK</sequence>
<evidence type="ECO:0000256" key="2">
    <source>
        <dbReference type="ARBA" id="ARBA00022505"/>
    </source>
</evidence>
<gene>
    <name evidence="7" type="ordered locus">Psta_4517</name>
</gene>
<dbReference type="PIRSF" id="PIRSF004846">
    <property type="entry name" value="ModA"/>
    <property type="match status" value="1"/>
</dbReference>
<evidence type="ECO:0000256" key="1">
    <source>
        <dbReference type="ARBA" id="ARBA00009175"/>
    </source>
</evidence>
<dbReference type="CDD" id="cd13536">
    <property type="entry name" value="PBP2_EcModA"/>
    <property type="match status" value="1"/>
</dbReference>
<dbReference type="SUPFAM" id="SSF53850">
    <property type="entry name" value="Periplasmic binding protein-like II"/>
    <property type="match status" value="1"/>
</dbReference>
<keyword evidence="4" id="KW-0732">Signal</keyword>
<dbReference type="eggNOG" id="COG0725">
    <property type="taxonomic scope" value="Bacteria"/>
</dbReference>
<proteinExistence type="inferred from homology"/>
<dbReference type="KEGG" id="psl:Psta_4517"/>
<dbReference type="GO" id="GO:1901359">
    <property type="term" value="F:tungstate binding"/>
    <property type="evidence" value="ECO:0007669"/>
    <property type="project" value="UniProtKB-ARBA"/>
</dbReference>
<keyword evidence="8" id="KW-1185">Reference proteome</keyword>
<dbReference type="EMBL" id="CP001848">
    <property type="protein sequence ID" value="ADB19159.1"/>
    <property type="molecule type" value="Genomic_DNA"/>
</dbReference>
<evidence type="ECO:0000256" key="4">
    <source>
        <dbReference type="ARBA" id="ARBA00022729"/>
    </source>
</evidence>
<dbReference type="STRING" id="530564.Psta_4517"/>
<dbReference type="Pfam" id="PF13531">
    <property type="entry name" value="SBP_bac_11"/>
    <property type="match status" value="1"/>
</dbReference>
<dbReference type="Proteomes" id="UP000001887">
    <property type="component" value="Chromosome"/>
</dbReference>
<comment type="subunit">
    <text evidence="5">The complex is composed of two ATP-binding proteins (ModC), two transmembrane proteins (ModB) and a solute-binding protein (ModA).</text>
</comment>
<dbReference type="PANTHER" id="PTHR30632">
    <property type="entry name" value="MOLYBDATE-BINDING PERIPLASMIC PROTEIN"/>
    <property type="match status" value="1"/>
</dbReference>
<dbReference type="HOGENOM" id="CLU_065520_3_0_0"/>
<evidence type="ECO:0000256" key="3">
    <source>
        <dbReference type="ARBA" id="ARBA00022723"/>
    </source>
</evidence>
<dbReference type="InterPro" id="IPR005950">
    <property type="entry name" value="ModA"/>
</dbReference>